<dbReference type="PROSITE" id="PS50958">
    <property type="entry name" value="SMB_2"/>
    <property type="match status" value="1"/>
</dbReference>
<keyword evidence="3" id="KW-0862">Zinc</keyword>
<sequence length="357" mass="38394">MSGQSRALLGVLLAVCMGVTAGQTPEEPVADDGWITDIPENASSPSENTEYPGFSPPPPPTFYPPYYPPYQTTGHCGQEPHLCCPGRNDACRRVNCFCDEACYKYFHDCCSDYFPACQGGNEAPPGFGITNGHPFPVEEPMTGIFDLPTGSETTVGVDPVFGTVGIGEDGMHNSHTAQPGTPLTSDTPPTSGTPLTSGAPLTSDYTHWTVNYSQPADCVPTGRKFAMICSGQRSNLVRNCDLYGCGCYRCPRGRKYLKGVDVVCRDGSTVYAPFTGTISNHAMCYGDVEDSPGSEGFTFIGSGFCFKIFNVKPDDHDGPVMKGCRLGTMLPMQARYPRITSHIHIQKCDLSDPTGLL</sequence>
<evidence type="ECO:0000313" key="9">
    <source>
        <dbReference type="EMBL" id="KAJ1195087.1"/>
    </source>
</evidence>
<keyword evidence="2 7" id="KW-0732">Signal</keyword>
<gene>
    <name evidence="9" type="ORF">NDU88_004369</name>
</gene>
<evidence type="ECO:0000256" key="3">
    <source>
        <dbReference type="ARBA" id="ARBA00022833"/>
    </source>
</evidence>
<evidence type="ECO:0000256" key="1">
    <source>
        <dbReference type="ARBA" id="ARBA00022723"/>
    </source>
</evidence>
<dbReference type="Proteomes" id="UP001066276">
    <property type="component" value="Chromosome 2_2"/>
</dbReference>
<dbReference type="AlphaFoldDB" id="A0AAV7V2U7"/>
<dbReference type="Gene3D" id="2.70.70.10">
    <property type="entry name" value="Glucose Permease (Domain IIA)"/>
    <property type="match status" value="1"/>
</dbReference>
<organism evidence="9 10">
    <name type="scientific">Pleurodeles waltl</name>
    <name type="common">Iberian ribbed newt</name>
    <dbReference type="NCBI Taxonomy" id="8319"/>
    <lineage>
        <taxon>Eukaryota</taxon>
        <taxon>Metazoa</taxon>
        <taxon>Chordata</taxon>
        <taxon>Craniata</taxon>
        <taxon>Vertebrata</taxon>
        <taxon>Euteleostomi</taxon>
        <taxon>Amphibia</taxon>
        <taxon>Batrachia</taxon>
        <taxon>Caudata</taxon>
        <taxon>Salamandroidea</taxon>
        <taxon>Salamandridae</taxon>
        <taxon>Pleurodelinae</taxon>
        <taxon>Pleurodeles</taxon>
    </lineage>
</organism>
<keyword evidence="1" id="KW-0479">Metal-binding</keyword>
<evidence type="ECO:0000256" key="7">
    <source>
        <dbReference type="SAM" id="SignalP"/>
    </source>
</evidence>
<dbReference type="PANTHER" id="PTHR11329:SF0">
    <property type="entry name" value="LEUKOCYTE CELL-DERIVED CHEMOTAXIN-2"/>
    <property type="match status" value="1"/>
</dbReference>
<keyword evidence="10" id="KW-1185">Reference proteome</keyword>
<dbReference type="EMBL" id="JANPWB010000004">
    <property type="protein sequence ID" value="KAJ1195087.1"/>
    <property type="molecule type" value="Genomic_DNA"/>
</dbReference>
<keyword evidence="4" id="KW-1015">Disulfide bond</keyword>
<feature type="compositionally biased region" description="Low complexity" evidence="6">
    <location>
        <begin position="179"/>
        <end position="195"/>
    </location>
</feature>
<accession>A0AAV7V2U7</accession>
<comment type="caution">
    <text evidence="9">The sequence shown here is derived from an EMBL/GenBank/DDBJ whole genome shotgun (WGS) entry which is preliminary data.</text>
</comment>
<evidence type="ECO:0000313" key="10">
    <source>
        <dbReference type="Proteomes" id="UP001066276"/>
    </source>
</evidence>
<name>A0AAV7V2U7_PLEWA</name>
<feature type="signal peptide" evidence="7">
    <location>
        <begin position="1"/>
        <end position="22"/>
    </location>
</feature>
<dbReference type="InterPro" id="IPR011055">
    <property type="entry name" value="Dup_hybrid_motif"/>
</dbReference>
<reference evidence="9" key="1">
    <citation type="journal article" date="2022" name="bioRxiv">
        <title>Sequencing and chromosome-scale assembly of the giantPleurodeles waltlgenome.</title>
        <authorList>
            <person name="Brown T."/>
            <person name="Elewa A."/>
            <person name="Iarovenko S."/>
            <person name="Subramanian E."/>
            <person name="Araus A.J."/>
            <person name="Petzold A."/>
            <person name="Susuki M."/>
            <person name="Suzuki K.-i.T."/>
            <person name="Hayashi T."/>
            <person name="Toyoda A."/>
            <person name="Oliveira C."/>
            <person name="Osipova E."/>
            <person name="Leigh N.D."/>
            <person name="Simon A."/>
            <person name="Yun M.H."/>
        </authorList>
    </citation>
    <scope>NUCLEOTIDE SEQUENCE</scope>
    <source>
        <strain evidence="9">20211129_DDA</strain>
        <tissue evidence="9">Liver</tissue>
    </source>
</reference>
<comment type="similarity">
    <text evidence="5">Belongs to the LECT2/MIM-1 family.</text>
</comment>
<evidence type="ECO:0000259" key="8">
    <source>
        <dbReference type="PROSITE" id="PS50958"/>
    </source>
</evidence>
<dbReference type="InterPro" id="IPR008663">
    <property type="entry name" value="LECT2"/>
</dbReference>
<feature type="region of interest" description="Disordered" evidence="6">
    <location>
        <begin position="169"/>
        <end position="195"/>
    </location>
</feature>
<dbReference type="InterPro" id="IPR001212">
    <property type="entry name" value="Somatomedin_B_dom"/>
</dbReference>
<dbReference type="PROSITE" id="PS00524">
    <property type="entry name" value="SMB_1"/>
    <property type="match status" value="1"/>
</dbReference>
<feature type="chain" id="PRO_5044000943" description="SMB domain-containing protein" evidence="7">
    <location>
        <begin position="23"/>
        <end position="357"/>
    </location>
</feature>
<dbReference type="PANTHER" id="PTHR11329">
    <property type="entry name" value="LEUKOCYTE CELL-DERIVED CHEMOTAXIN 2"/>
    <property type="match status" value="1"/>
</dbReference>
<proteinExistence type="inferred from homology"/>
<evidence type="ECO:0000256" key="6">
    <source>
        <dbReference type="SAM" id="MobiDB-lite"/>
    </source>
</evidence>
<dbReference type="GO" id="GO:0046872">
    <property type="term" value="F:metal ion binding"/>
    <property type="evidence" value="ECO:0007669"/>
    <property type="project" value="UniProtKB-KW"/>
</dbReference>
<feature type="domain" description="SMB" evidence="8">
    <location>
        <begin position="72"/>
        <end position="124"/>
    </location>
</feature>
<evidence type="ECO:0000256" key="2">
    <source>
        <dbReference type="ARBA" id="ARBA00022729"/>
    </source>
</evidence>
<evidence type="ECO:0000256" key="4">
    <source>
        <dbReference type="ARBA" id="ARBA00023157"/>
    </source>
</evidence>
<feature type="region of interest" description="Disordered" evidence="6">
    <location>
        <begin position="26"/>
        <end position="54"/>
    </location>
</feature>
<protein>
    <recommendedName>
        <fullName evidence="8">SMB domain-containing protein</fullName>
    </recommendedName>
</protein>
<evidence type="ECO:0000256" key="5">
    <source>
        <dbReference type="ARBA" id="ARBA00024361"/>
    </source>
</evidence>